<feature type="region of interest" description="Disordered" evidence="1">
    <location>
        <begin position="31"/>
        <end position="65"/>
    </location>
</feature>
<organism evidence="2 3">
    <name type="scientific">Streptomyces coacervatus</name>
    <dbReference type="NCBI Taxonomy" id="647381"/>
    <lineage>
        <taxon>Bacteria</taxon>
        <taxon>Bacillati</taxon>
        <taxon>Actinomycetota</taxon>
        <taxon>Actinomycetes</taxon>
        <taxon>Kitasatosporales</taxon>
        <taxon>Streptomycetaceae</taxon>
        <taxon>Streptomyces</taxon>
    </lineage>
</organism>
<evidence type="ECO:0000313" key="2">
    <source>
        <dbReference type="EMBL" id="GAA3780794.1"/>
    </source>
</evidence>
<dbReference type="Proteomes" id="UP001501009">
    <property type="component" value="Unassembled WGS sequence"/>
</dbReference>
<gene>
    <name evidence="2" type="ORF">GCM10022403_014200</name>
</gene>
<accession>A0ABP7H218</accession>
<reference evidence="3" key="1">
    <citation type="journal article" date="2019" name="Int. J. Syst. Evol. Microbiol.">
        <title>The Global Catalogue of Microorganisms (GCM) 10K type strain sequencing project: providing services to taxonomists for standard genome sequencing and annotation.</title>
        <authorList>
            <consortium name="The Broad Institute Genomics Platform"/>
            <consortium name="The Broad Institute Genome Sequencing Center for Infectious Disease"/>
            <person name="Wu L."/>
            <person name="Ma J."/>
        </authorList>
    </citation>
    <scope>NUCLEOTIDE SEQUENCE [LARGE SCALE GENOMIC DNA]</scope>
    <source>
        <strain evidence="3">JCM 17138</strain>
    </source>
</reference>
<comment type="caution">
    <text evidence="2">The sequence shown here is derived from an EMBL/GenBank/DDBJ whole genome shotgun (WGS) entry which is preliminary data.</text>
</comment>
<evidence type="ECO:0000313" key="3">
    <source>
        <dbReference type="Proteomes" id="UP001501009"/>
    </source>
</evidence>
<proteinExistence type="predicted"/>
<protein>
    <submittedName>
        <fullName evidence="2">Uncharacterized protein</fullName>
    </submittedName>
</protein>
<dbReference type="EMBL" id="BAABDE010000006">
    <property type="protein sequence ID" value="GAA3780794.1"/>
    <property type="molecule type" value="Genomic_DNA"/>
</dbReference>
<name>A0ABP7H218_9ACTN</name>
<keyword evidence="3" id="KW-1185">Reference proteome</keyword>
<evidence type="ECO:0000256" key="1">
    <source>
        <dbReference type="SAM" id="MobiDB-lite"/>
    </source>
</evidence>
<sequence>MACGGGGVPGPASRAKGTRGLGEYGCGCGESAGAEPAEESLPERGAECAADSGPRPVDETAPGCG</sequence>